<feature type="transmembrane region" description="Helical" evidence="7">
    <location>
        <begin position="80"/>
        <end position="103"/>
    </location>
</feature>
<reference evidence="12 14" key="1">
    <citation type="submission" date="2015-06" db="EMBL/GenBank/DDBJ databases">
        <title>The Genome Sequence of Enterococcus faecium 131EA1.</title>
        <authorList>
            <consortium name="The Broad Institute Genomics Platform"/>
            <consortium name="The Broad Institute Genome Sequencing Center for Infectious Disease"/>
            <person name="Earl A.M."/>
            <person name="Van Tyne D."/>
            <person name="Lebreton F."/>
            <person name="Saavedra J.T."/>
            <person name="Gilmore M.S."/>
            <person name="Manson Mcguire A."/>
            <person name="Clock S."/>
            <person name="Crupain M."/>
            <person name="Rangan U."/>
            <person name="Young S."/>
            <person name="Abouelleil A."/>
            <person name="Cao P."/>
            <person name="Chapman S.B."/>
            <person name="Griggs A."/>
            <person name="Priest M."/>
            <person name="Shea T."/>
            <person name="Wortman J."/>
            <person name="Nusbaum C."/>
            <person name="Birren B."/>
        </authorList>
    </citation>
    <scope>NUCLEOTIDE SEQUENCE [LARGE SCALE GENOMIC DNA]</scope>
    <source>
        <strain evidence="12 14">131EA1</strain>
    </source>
</reference>
<dbReference type="RefSeq" id="WP_002301313.1">
    <property type="nucleotide sequence ID" value="NZ_CAACXR010000001.1"/>
</dbReference>
<evidence type="ECO:0000256" key="1">
    <source>
        <dbReference type="ARBA" id="ARBA00004651"/>
    </source>
</evidence>
<feature type="transmembrane region" description="Helical" evidence="7">
    <location>
        <begin position="115"/>
        <end position="137"/>
    </location>
</feature>
<dbReference type="Proteomes" id="UP000194737">
    <property type="component" value="Unassembled WGS sequence"/>
</dbReference>
<feature type="transmembrane region" description="Helical" evidence="7">
    <location>
        <begin position="188"/>
        <end position="212"/>
    </location>
</feature>
<name>A0A2S7REK6_ENTFC</name>
<dbReference type="AlphaFoldDB" id="A0A2S7REK6"/>
<feature type="transmembrane region" description="Helical" evidence="7">
    <location>
        <begin position="144"/>
        <end position="168"/>
    </location>
</feature>
<keyword evidence="3" id="KW-1003">Cell membrane</keyword>
<dbReference type="Pfam" id="PF13520">
    <property type="entry name" value="AA_permease_2"/>
    <property type="match status" value="1"/>
</dbReference>
<dbReference type="PANTHER" id="PTHR42770">
    <property type="entry name" value="AMINO ACID TRANSPORTER-RELATED"/>
    <property type="match status" value="1"/>
</dbReference>
<dbReference type="GO" id="GO:0022857">
    <property type="term" value="F:transmembrane transporter activity"/>
    <property type="evidence" value="ECO:0007669"/>
    <property type="project" value="InterPro"/>
</dbReference>
<reference evidence="8" key="3">
    <citation type="journal article" date="2022" name="J. Anim. Sci.">
        <title>Whole genome sequence analyses-based assessment of virulence potential and antimicrobial susceptibilities and resistance of Enterococcus faecium strains isolated from commercial swine and cattle probiotic products.</title>
        <authorList>
            <person name="Shridhar P.B."/>
            <person name="Amachawadi R.G."/>
            <person name="Tokach M."/>
            <person name="Patel I."/>
            <person name="Gangiredla J."/>
            <person name="Mammel M."/>
            <person name="Nagaraja T.G."/>
        </authorList>
    </citation>
    <scope>NUCLEOTIDE SEQUENCE</scope>
    <source>
        <strain evidence="8">EF215</strain>
    </source>
</reference>
<keyword evidence="4 7" id="KW-0812">Transmembrane</keyword>
<dbReference type="Proteomes" id="UP001141166">
    <property type="component" value="Unassembled WGS sequence"/>
</dbReference>
<evidence type="ECO:0000313" key="13">
    <source>
        <dbReference type="Proteomes" id="UP000194737"/>
    </source>
</evidence>
<feature type="transmembrane region" description="Helical" evidence="7">
    <location>
        <begin position="427"/>
        <end position="444"/>
    </location>
</feature>
<evidence type="ECO:0000256" key="4">
    <source>
        <dbReference type="ARBA" id="ARBA00022692"/>
    </source>
</evidence>
<keyword evidence="6 7" id="KW-0472">Membrane</keyword>
<dbReference type="EMBL" id="NGLB01000001">
    <property type="protein sequence ID" value="OTO00652.1"/>
    <property type="molecule type" value="Genomic_DNA"/>
</dbReference>
<evidence type="ECO:0000313" key="10">
    <source>
        <dbReference type="EMBL" id="MDT2371262.1"/>
    </source>
</evidence>
<evidence type="ECO:0000256" key="2">
    <source>
        <dbReference type="ARBA" id="ARBA00022448"/>
    </source>
</evidence>
<evidence type="ECO:0000313" key="9">
    <source>
        <dbReference type="EMBL" id="MDC4249103.1"/>
    </source>
</evidence>
<feature type="transmembrane region" description="Helical" evidence="7">
    <location>
        <begin position="349"/>
        <end position="372"/>
    </location>
</feature>
<feature type="transmembrane region" description="Helical" evidence="7">
    <location>
        <begin position="269"/>
        <end position="302"/>
    </location>
</feature>
<feature type="transmembrane region" description="Helical" evidence="7">
    <location>
        <begin position="12"/>
        <end position="31"/>
    </location>
</feature>
<dbReference type="Proteomes" id="UP000253144">
    <property type="component" value="Unassembled WGS sequence"/>
</dbReference>
<sequence>MKEKKKFRLFDAVLMAVVVILVVESAAPAAAIGSSQFFWWGLLLILFFLPYGLISAELGTTYDGEGGIYDWVKKAYGRKWGARVAWFYWINFPIWMASLAVLFQEVLTQIFQLNFSTPLLIMLQLVFVWIVTIISCYPVSDSKWILNIAAFAKVAIMICLGVLGIYHALTKGMANNFSGTALLPKLDIQNFSFLSVILFNFLGFEVVTTLANEMDNPKKQIPQAIIYGGVLIAFFYLFAAFGMGAAVPADQLSASGGLIDSFILLVGGLNPFVVLIGIFFMYTLAANLISWSLGVNYVALYAAKNHDMPLIFAKKSQKNDMPVGASVTNGIIASLLIIIAPFIPNENIFWAFFSLNVVALLLSYIMMFPAFLKLRKIDSHVVRPFKVPGPNWLLKLMTIIPMLLLIATLLFSVVPLDSSSSEINTKVPVLLGTIFAFVIGEIVIHYSSKEKKDKGVLTDENN</sequence>
<dbReference type="EMBL" id="LEQJ01000013">
    <property type="protein sequence ID" value="RBS29087.1"/>
    <property type="molecule type" value="Genomic_DNA"/>
</dbReference>
<dbReference type="Proteomes" id="UP001260956">
    <property type="component" value="Unassembled WGS sequence"/>
</dbReference>
<keyword evidence="2" id="KW-0813">Transport</keyword>
<evidence type="ECO:0000313" key="8">
    <source>
        <dbReference type="EMBL" id="MBX4222386.1"/>
    </source>
</evidence>
<dbReference type="PIRSF" id="PIRSF006060">
    <property type="entry name" value="AA_transporter"/>
    <property type="match status" value="1"/>
</dbReference>
<gene>
    <name evidence="11" type="ORF">A5804_002166</name>
    <name evidence="12" type="ORF">EB12_02091</name>
    <name evidence="8" type="ORF">KYX88_05935</name>
    <name evidence="9" type="ORF">M3X98_13980</name>
    <name evidence="10" type="ORF">P6Z85_14190</name>
</gene>
<dbReference type="Proteomes" id="UP001139644">
    <property type="component" value="Unassembled WGS sequence"/>
</dbReference>
<reference evidence="10" key="5">
    <citation type="submission" date="2023-03" db="EMBL/GenBank/DDBJ databases">
        <authorList>
            <person name="Shen W."/>
            <person name="Cai J."/>
        </authorList>
    </citation>
    <scope>NUCLEOTIDE SEQUENCE</scope>
    <source>
        <strain evidence="10">B1010-2</strain>
    </source>
</reference>
<dbReference type="InterPro" id="IPR050367">
    <property type="entry name" value="APC_superfamily"/>
</dbReference>
<dbReference type="Gene3D" id="1.20.1740.10">
    <property type="entry name" value="Amino acid/polyamine transporter I"/>
    <property type="match status" value="1"/>
</dbReference>
<evidence type="ECO:0000256" key="7">
    <source>
        <dbReference type="SAM" id="Phobius"/>
    </source>
</evidence>
<evidence type="ECO:0000256" key="5">
    <source>
        <dbReference type="ARBA" id="ARBA00022989"/>
    </source>
</evidence>
<dbReference type="EMBL" id="JARPTX010000100">
    <property type="protein sequence ID" value="MDT2371262.1"/>
    <property type="molecule type" value="Genomic_DNA"/>
</dbReference>
<evidence type="ECO:0000313" key="14">
    <source>
        <dbReference type="Proteomes" id="UP000253144"/>
    </source>
</evidence>
<reference evidence="11 13" key="2">
    <citation type="submission" date="2017-05" db="EMBL/GenBank/DDBJ databases">
        <title>The Genome Sequence of Enterococcus faecium 6F2_DIV0138.</title>
        <authorList>
            <consortium name="The Broad Institute Genomics Platform"/>
            <consortium name="The Broad Institute Genomic Center for Infectious Diseases"/>
            <person name="Earl A."/>
            <person name="Manson A."/>
            <person name="Schwartman J."/>
            <person name="Gilmore M."/>
            <person name="Abouelleil A."/>
            <person name="Cao P."/>
            <person name="Chapman S."/>
            <person name="Cusick C."/>
            <person name="Shea T."/>
            <person name="Young S."/>
            <person name="Neafsey D."/>
            <person name="Nusbaum C."/>
            <person name="Birren B."/>
        </authorList>
    </citation>
    <scope>NUCLEOTIDE SEQUENCE [LARGE SCALE GENOMIC DNA]</scope>
    <source>
        <strain evidence="11 13">6F2_DIV0138</strain>
    </source>
</reference>
<keyword evidence="5 7" id="KW-1133">Transmembrane helix</keyword>
<evidence type="ECO:0000256" key="6">
    <source>
        <dbReference type="ARBA" id="ARBA00023136"/>
    </source>
</evidence>
<evidence type="ECO:0000313" key="11">
    <source>
        <dbReference type="EMBL" id="OTO00652.1"/>
    </source>
</evidence>
<feature type="transmembrane region" description="Helical" evidence="7">
    <location>
        <begin position="392"/>
        <end position="415"/>
    </location>
</feature>
<organism evidence="11 13">
    <name type="scientific">Enterococcus faecium</name>
    <name type="common">Streptococcus faecium</name>
    <dbReference type="NCBI Taxonomy" id="1352"/>
    <lineage>
        <taxon>Bacteria</taxon>
        <taxon>Bacillati</taxon>
        <taxon>Bacillota</taxon>
        <taxon>Bacilli</taxon>
        <taxon>Lactobacillales</taxon>
        <taxon>Enterococcaceae</taxon>
        <taxon>Enterococcus</taxon>
    </lineage>
</organism>
<accession>A0A2S7REK6</accession>
<dbReference type="PANTHER" id="PTHR42770:SF15">
    <property type="entry name" value="GLUTAMATE_GAMMA-AMINOBUTYRATE ANTIPORTER-RELATED"/>
    <property type="match status" value="1"/>
</dbReference>
<proteinExistence type="predicted"/>
<feature type="transmembrane region" description="Helical" evidence="7">
    <location>
        <begin position="224"/>
        <end position="249"/>
    </location>
</feature>
<evidence type="ECO:0000256" key="3">
    <source>
        <dbReference type="ARBA" id="ARBA00022475"/>
    </source>
</evidence>
<dbReference type="InterPro" id="IPR002293">
    <property type="entry name" value="AA/rel_permease1"/>
</dbReference>
<dbReference type="EMBL" id="JAMWMK010000042">
    <property type="protein sequence ID" value="MDC4249103.1"/>
    <property type="molecule type" value="Genomic_DNA"/>
</dbReference>
<comment type="caution">
    <text evidence="11">The sequence shown here is derived from an EMBL/GenBank/DDBJ whole genome shotgun (WGS) entry which is preliminary data.</text>
</comment>
<dbReference type="EMBL" id="JAIFOC010000044">
    <property type="protein sequence ID" value="MBX4222386.1"/>
    <property type="molecule type" value="Genomic_DNA"/>
</dbReference>
<comment type="subcellular location">
    <subcellularLocation>
        <location evidence="1">Cell membrane</location>
        <topology evidence="1">Multi-pass membrane protein</topology>
    </subcellularLocation>
</comment>
<reference evidence="9" key="4">
    <citation type="submission" date="2022-05" db="EMBL/GenBank/DDBJ databases">
        <title>Draft genome sequences of Clostridium perfringens strains isolated from Peru.</title>
        <authorList>
            <person name="Hurtado R."/>
            <person name="Lima L."/>
            <person name="Sousa T."/>
            <person name="Jaiswal A.K."/>
            <person name="Tiwari S."/>
            <person name="Maturrano L."/>
            <person name="Brenig B."/>
            <person name="Azevedo V."/>
        </authorList>
    </citation>
    <scope>NUCLEOTIDE SEQUENCE</scope>
    <source>
        <strain evidence="9">CP4</strain>
    </source>
</reference>
<feature type="transmembrane region" description="Helical" evidence="7">
    <location>
        <begin position="37"/>
        <end position="59"/>
    </location>
</feature>
<feature type="transmembrane region" description="Helical" evidence="7">
    <location>
        <begin position="323"/>
        <end position="343"/>
    </location>
</feature>
<protein>
    <submittedName>
        <fullName evidence="8">APC family permease</fullName>
    </submittedName>
    <submittedName>
        <fullName evidence="10">Amino acid permease</fullName>
    </submittedName>
    <submittedName>
        <fullName evidence="11">Amino acid transporter</fullName>
    </submittedName>
</protein>
<dbReference type="GO" id="GO:0005886">
    <property type="term" value="C:plasma membrane"/>
    <property type="evidence" value="ECO:0007669"/>
    <property type="project" value="UniProtKB-SubCell"/>
</dbReference>
<evidence type="ECO:0000313" key="12">
    <source>
        <dbReference type="EMBL" id="RBS29087.1"/>
    </source>
</evidence>